<name>A0A0G1HBA3_9BACT</name>
<dbReference type="InterPro" id="IPR005490">
    <property type="entry name" value="LD_TPept_cat_dom"/>
</dbReference>
<organism evidence="9 10">
    <name type="scientific">Candidatus Wolfebacteria bacterium GW2011_GWE2_44_13</name>
    <dbReference type="NCBI Taxonomy" id="1619017"/>
    <lineage>
        <taxon>Bacteria</taxon>
        <taxon>Candidatus Wolfeibacteriota</taxon>
    </lineage>
</organism>
<proteinExistence type="predicted"/>
<feature type="active site" description="Proton donor/acceptor" evidence="6">
    <location>
        <position position="134"/>
    </location>
</feature>
<dbReference type="GO" id="GO:0016740">
    <property type="term" value="F:transferase activity"/>
    <property type="evidence" value="ECO:0007669"/>
    <property type="project" value="UniProtKB-KW"/>
</dbReference>
<dbReference type="AlphaFoldDB" id="A0A0G1HBA3"/>
<evidence type="ECO:0000256" key="5">
    <source>
        <dbReference type="ARBA" id="ARBA00023316"/>
    </source>
</evidence>
<feature type="domain" description="L,D-TPase catalytic" evidence="8">
    <location>
        <begin position="33"/>
        <end position="178"/>
    </location>
</feature>
<dbReference type="GO" id="GO:0008360">
    <property type="term" value="P:regulation of cell shape"/>
    <property type="evidence" value="ECO:0007669"/>
    <property type="project" value="UniProtKB-UniRule"/>
</dbReference>
<evidence type="ECO:0000256" key="4">
    <source>
        <dbReference type="ARBA" id="ARBA00022984"/>
    </source>
</evidence>
<dbReference type="Gene3D" id="2.40.440.10">
    <property type="entry name" value="L,D-transpeptidase catalytic domain-like"/>
    <property type="match status" value="1"/>
</dbReference>
<dbReference type="InterPro" id="IPR038063">
    <property type="entry name" value="Transpep_catalytic_dom"/>
</dbReference>
<evidence type="ECO:0000256" key="1">
    <source>
        <dbReference type="ARBA" id="ARBA00004752"/>
    </source>
</evidence>
<evidence type="ECO:0000313" key="10">
    <source>
        <dbReference type="Proteomes" id="UP000034051"/>
    </source>
</evidence>
<reference evidence="9 10" key="1">
    <citation type="journal article" date="2015" name="Nature">
        <title>rRNA introns, odd ribosomes, and small enigmatic genomes across a large radiation of phyla.</title>
        <authorList>
            <person name="Brown C.T."/>
            <person name="Hug L.A."/>
            <person name="Thomas B.C."/>
            <person name="Sharon I."/>
            <person name="Castelle C.J."/>
            <person name="Singh A."/>
            <person name="Wilkins M.J."/>
            <person name="Williams K.H."/>
            <person name="Banfield J.F."/>
        </authorList>
    </citation>
    <scope>NUCLEOTIDE SEQUENCE [LARGE SCALE GENOMIC DNA]</scope>
</reference>
<keyword evidence="5 6" id="KW-0961">Cell wall biogenesis/degradation</keyword>
<dbReference type="Pfam" id="PF03734">
    <property type="entry name" value="YkuD"/>
    <property type="match status" value="1"/>
</dbReference>
<dbReference type="UniPathway" id="UPA00219"/>
<dbReference type="PROSITE" id="PS51257">
    <property type="entry name" value="PROKAR_LIPOPROTEIN"/>
    <property type="match status" value="1"/>
</dbReference>
<evidence type="ECO:0000313" key="9">
    <source>
        <dbReference type="EMBL" id="KKT43808.1"/>
    </source>
</evidence>
<dbReference type="SUPFAM" id="SSF141523">
    <property type="entry name" value="L,D-transpeptidase catalytic domain-like"/>
    <property type="match status" value="1"/>
</dbReference>
<dbReference type="GO" id="GO:0009252">
    <property type="term" value="P:peptidoglycan biosynthetic process"/>
    <property type="evidence" value="ECO:0007669"/>
    <property type="project" value="UniProtKB-UniPathway"/>
</dbReference>
<evidence type="ECO:0000259" key="8">
    <source>
        <dbReference type="PROSITE" id="PS52029"/>
    </source>
</evidence>
<evidence type="ECO:0000256" key="3">
    <source>
        <dbReference type="ARBA" id="ARBA00022960"/>
    </source>
</evidence>
<keyword evidence="7" id="KW-0732">Signal</keyword>
<protein>
    <submittedName>
        <fullName evidence="9">ErfK/YbiS/YcfS/YnhG family protein</fullName>
    </submittedName>
</protein>
<dbReference type="Proteomes" id="UP000034051">
    <property type="component" value="Unassembled WGS sequence"/>
</dbReference>
<evidence type="ECO:0000256" key="7">
    <source>
        <dbReference type="SAM" id="SignalP"/>
    </source>
</evidence>
<accession>A0A0G1HBA3</accession>
<comment type="caution">
    <text evidence="9">The sequence shown here is derived from an EMBL/GenBank/DDBJ whole genome shotgun (WGS) entry which is preliminary data.</text>
</comment>
<evidence type="ECO:0000256" key="6">
    <source>
        <dbReference type="PROSITE-ProRule" id="PRU01373"/>
    </source>
</evidence>
<dbReference type="EMBL" id="LCHW01000001">
    <property type="protein sequence ID" value="KKT43808.1"/>
    <property type="molecule type" value="Genomic_DNA"/>
</dbReference>
<keyword evidence="2" id="KW-0808">Transferase</keyword>
<feature type="active site" description="Nucleophile" evidence="6">
    <location>
        <position position="150"/>
    </location>
</feature>
<feature type="chain" id="PRO_5002537427" evidence="7">
    <location>
        <begin position="24"/>
        <end position="193"/>
    </location>
</feature>
<sequence length="193" mass="21709">MQNFKVFLLALCCVVIGATCACAYEKEFIGRAYVITVVFSDFTVHVYDPEGIELFFSAVALPRKTPKLPIEGRLLRIERNPAWYPTKNIKAYVLKTQKIVLPDIVPPGPDNPMGPVKFTFEFFTPGADQLSKMHGTNSPRSIGKKATAGCIRLYNEEILAVADLIEPFLLDGEEIRIRYVNRFDDNDALVAHR</sequence>
<keyword evidence="4 6" id="KW-0573">Peptidoglycan synthesis</keyword>
<dbReference type="PROSITE" id="PS52029">
    <property type="entry name" value="LD_TPASE"/>
    <property type="match status" value="1"/>
</dbReference>
<dbReference type="CDD" id="cd16913">
    <property type="entry name" value="YkuD_like"/>
    <property type="match status" value="1"/>
</dbReference>
<comment type="pathway">
    <text evidence="1 6">Cell wall biogenesis; peptidoglycan biosynthesis.</text>
</comment>
<keyword evidence="3 6" id="KW-0133">Cell shape</keyword>
<feature type="signal peptide" evidence="7">
    <location>
        <begin position="1"/>
        <end position="23"/>
    </location>
</feature>
<evidence type="ECO:0000256" key="2">
    <source>
        <dbReference type="ARBA" id="ARBA00022679"/>
    </source>
</evidence>
<gene>
    <name evidence="9" type="ORF">UW32_C0001G0400</name>
</gene>
<dbReference type="GO" id="GO:0071555">
    <property type="term" value="P:cell wall organization"/>
    <property type="evidence" value="ECO:0007669"/>
    <property type="project" value="UniProtKB-UniRule"/>
</dbReference>